<dbReference type="OrthoDB" id="642895at2759"/>
<keyword evidence="4" id="KW-0963">Cytoplasm</keyword>
<dbReference type="Pfam" id="PF03999">
    <property type="entry name" value="MAP65_ASE1"/>
    <property type="match status" value="1"/>
</dbReference>
<protein>
    <submittedName>
        <fullName evidence="6">Microtubule associated protein (MAP65/ASE1) family protein</fullName>
    </submittedName>
</protein>
<evidence type="ECO:0000256" key="2">
    <source>
        <dbReference type="ARBA" id="ARBA00006187"/>
    </source>
</evidence>
<dbReference type="GO" id="GO:0005737">
    <property type="term" value="C:cytoplasm"/>
    <property type="evidence" value="ECO:0007669"/>
    <property type="project" value="TreeGrafter"/>
</dbReference>
<dbReference type="GO" id="GO:0005819">
    <property type="term" value="C:spindle"/>
    <property type="evidence" value="ECO:0007669"/>
    <property type="project" value="TreeGrafter"/>
</dbReference>
<dbReference type="Proteomes" id="UP000585474">
    <property type="component" value="Unassembled WGS sequence"/>
</dbReference>
<evidence type="ECO:0000313" key="7">
    <source>
        <dbReference type="Proteomes" id="UP000585474"/>
    </source>
</evidence>
<evidence type="ECO:0000256" key="4">
    <source>
        <dbReference type="ARBA" id="ARBA00023212"/>
    </source>
</evidence>
<sequence>MQGDRLERVFDLLNTLDLLCLVLGIDFKQTVTEIHPSLGNDSKGTKNVSNDTIDQLGTAIQQLRELKLQRMQRANLSFEISQLQDLASSLLELWNLMDTPIEEQQMFQNIACNIADSEHEITEPNMLALDLINNVVVEVSRLEELKVSKMKELVQKKRSELEEICRKTYLIPESDSALENAIEAIECPAFLLKEIELQIAKVKEEAFSRNEVLEKYEKWLAACEEESWLEEYNMDENRYNAGRGTHLTLKRAEKARALVNKLPGMVEALASKITLWENERGIEFTYDGAKLVQKYSAYVPVQVRLLSTLEEYTNLQQEKEQERKRQRDQKKLQGQLMAEQEILFVKKLSAPQTPKADPLQFIKAKKNDSLQPNEQLNHPRDDAFPALSAVNNAREVESPMKRKPFTPIFSTEAPKSNTTNSVEDFNRKQNETSQRTIQSNNMQIAMNTTPSKQISAAEEENTAPTTVSIPMQTATTPALVPCSDGNPAEEIEYSFEERRAGFVLPRTHLKT</sequence>
<reference evidence="6 7" key="1">
    <citation type="submission" date="2019-07" db="EMBL/GenBank/DDBJ databases">
        <title>De Novo Assembly of kiwifruit Actinidia rufa.</title>
        <authorList>
            <person name="Sugita-Konishi S."/>
            <person name="Sato K."/>
            <person name="Mori E."/>
            <person name="Abe Y."/>
            <person name="Kisaki G."/>
            <person name="Hamano K."/>
            <person name="Suezawa K."/>
            <person name="Otani M."/>
            <person name="Fukuda T."/>
            <person name="Manabe T."/>
            <person name="Gomi K."/>
            <person name="Tabuchi M."/>
            <person name="Akimitsu K."/>
            <person name="Kataoka I."/>
        </authorList>
    </citation>
    <scope>NUCLEOTIDE SEQUENCE [LARGE SCALE GENOMIC DNA]</scope>
    <source>
        <strain evidence="7">cv. Fuchu</strain>
    </source>
</reference>
<comment type="subcellular location">
    <subcellularLocation>
        <location evidence="1">Cytoplasm</location>
        <location evidence="1">Cytoskeleton</location>
    </subcellularLocation>
</comment>
<keyword evidence="3" id="KW-0493">Microtubule</keyword>
<accession>A0A7J0ECW4</accession>
<comment type="similarity">
    <text evidence="2">Belongs to the MAP65/ASE1 family.</text>
</comment>
<dbReference type="AlphaFoldDB" id="A0A7J0ECW4"/>
<dbReference type="PANTHER" id="PTHR19321:SF7">
    <property type="entry name" value="65-KDA MICROTUBULE-ASSOCIATED PROTEIN 3"/>
    <property type="match status" value="1"/>
</dbReference>
<evidence type="ECO:0000313" key="6">
    <source>
        <dbReference type="EMBL" id="GFY84334.1"/>
    </source>
</evidence>
<dbReference type="Gene3D" id="1.20.58.1520">
    <property type="match status" value="1"/>
</dbReference>
<dbReference type="GO" id="GO:0008017">
    <property type="term" value="F:microtubule binding"/>
    <property type="evidence" value="ECO:0007669"/>
    <property type="project" value="InterPro"/>
</dbReference>
<dbReference type="EMBL" id="BJWL01000003">
    <property type="protein sequence ID" value="GFY84334.1"/>
    <property type="molecule type" value="Genomic_DNA"/>
</dbReference>
<proteinExistence type="inferred from homology"/>
<comment type="caution">
    <text evidence="6">The sequence shown here is derived from an EMBL/GenBank/DDBJ whole genome shotgun (WGS) entry which is preliminary data.</text>
</comment>
<keyword evidence="7" id="KW-1185">Reference proteome</keyword>
<organism evidence="6 7">
    <name type="scientific">Actinidia rufa</name>
    <dbReference type="NCBI Taxonomy" id="165716"/>
    <lineage>
        <taxon>Eukaryota</taxon>
        <taxon>Viridiplantae</taxon>
        <taxon>Streptophyta</taxon>
        <taxon>Embryophyta</taxon>
        <taxon>Tracheophyta</taxon>
        <taxon>Spermatophyta</taxon>
        <taxon>Magnoliopsida</taxon>
        <taxon>eudicotyledons</taxon>
        <taxon>Gunneridae</taxon>
        <taxon>Pentapetalae</taxon>
        <taxon>asterids</taxon>
        <taxon>Ericales</taxon>
        <taxon>Actinidiaceae</taxon>
        <taxon>Actinidia</taxon>
    </lineage>
</organism>
<evidence type="ECO:0000256" key="3">
    <source>
        <dbReference type="ARBA" id="ARBA00022701"/>
    </source>
</evidence>
<keyword evidence="5" id="KW-0175">Coiled coil</keyword>
<evidence type="ECO:0000256" key="1">
    <source>
        <dbReference type="ARBA" id="ARBA00004245"/>
    </source>
</evidence>
<dbReference type="PANTHER" id="PTHR19321">
    <property type="entry name" value="PROTEIN REGULATOR OF CYTOKINESIS 1 PRC1-RELATED"/>
    <property type="match status" value="1"/>
</dbReference>
<dbReference type="GO" id="GO:0000226">
    <property type="term" value="P:microtubule cytoskeleton organization"/>
    <property type="evidence" value="ECO:0007669"/>
    <property type="project" value="InterPro"/>
</dbReference>
<name>A0A7J0ECW4_9ERIC</name>
<keyword evidence="4" id="KW-0206">Cytoskeleton</keyword>
<feature type="coiled-coil region" evidence="5">
    <location>
        <begin position="305"/>
        <end position="332"/>
    </location>
</feature>
<dbReference type="GO" id="GO:0005874">
    <property type="term" value="C:microtubule"/>
    <property type="evidence" value="ECO:0007669"/>
    <property type="project" value="UniProtKB-KW"/>
</dbReference>
<gene>
    <name evidence="6" type="ORF">Acr_03g0011080</name>
</gene>
<dbReference type="InterPro" id="IPR007145">
    <property type="entry name" value="MAP65_Ase1_PRC1"/>
</dbReference>
<evidence type="ECO:0000256" key="5">
    <source>
        <dbReference type="SAM" id="Coils"/>
    </source>
</evidence>